<feature type="transmembrane region" description="Helical" evidence="6">
    <location>
        <begin position="27"/>
        <end position="46"/>
    </location>
</feature>
<comment type="subunit">
    <text evidence="6">Component of the oligosaccharyltransferase (OST) complex.</text>
</comment>
<evidence type="ECO:0000256" key="3">
    <source>
        <dbReference type="ARBA" id="ARBA00022692"/>
    </source>
</evidence>
<comment type="function">
    <text evidence="6">Subunit of the oligosaccharyl transferase (OST) complex that catalyzes the initial transfer of a defined glycan (Glc(3)Man(9)GlcNAc(2) in eukaryotes) from the lipid carrier dolichol-pyrophosphate to an asparagine residue within an Asn-X-Ser/Thr consensus motif in nascent polypeptide chains, the first step in protein N-glycosylation. N-glycosylation occurs cotranslationally and the complex associates with the Sec61 complex at the channel-forming translocon complex that mediates protein translocation across the endoplasmic reticulum (ER). All subunits are required for a maximal enzyme activity.</text>
</comment>
<dbReference type="OrthoDB" id="5371169at2759"/>
<reference evidence="7 8" key="1">
    <citation type="journal article" date="2013" name="Fungal Biol.">
        <title>Analysis of microsatellite markers in the genome of the plant pathogen Ceratocystis fimbriata.</title>
        <authorList>
            <person name="Simpson M.C."/>
            <person name="Wilken P.M."/>
            <person name="Coetzee M.P."/>
            <person name="Wingfield M.J."/>
            <person name="Wingfield B.D."/>
        </authorList>
    </citation>
    <scope>NUCLEOTIDE SEQUENCE [LARGE SCALE GENOMIC DNA]</scope>
    <source>
        <strain evidence="7 8">CBS 114723</strain>
    </source>
</reference>
<evidence type="ECO:0000313" key="7">
    <source>
        <dbReference type="EMBL" id="PHH50240.1"/>
    </source>
</evidence>
<dbReference type="Pfam" id="PF05251">
    <property type="entry name" value="Ost5"/>
    <property type="match status" value="1"/>
</dbReference>
<sequence length="79" mass="8249">MDASVQALWTASHGSPFAPALDKDSHFTVGFSLVLTAALLAGVFTLKRSIVNIPLLAIPSSAAFAFGVVYMFCAVGVYV</sequence>
<name>A0A2C5WX13_9PEZI</name>
<keyword evidence="5 6" id="KW-0472">Membrane</keyword>
<evidence type="ECO:0000313" key="8">
    <source>
        <dbReference type="Proteomes" id="UP000222788"/>
    </source>
</evidence>
<dbReference type="Proteomes" id="UP000222788">
    <property type="component" value="Unassembled WGS sequence"/>
</dbReference>
<comment type="subcellular location">
    <subcellularLocation>
        <location evidence="1 6">Membrane</location>
        <topology evidence="1 6">Multi-pass membrane protein</topology>
    </subcellularLocation>
</comment>
<evidence type="ECO:0000256" key="2">
    <source>
        <dbReference type="ARBA" id="ARBA00009825"/>
    </source>
</evidence>
<keyword evidence="4 6" id="KW-1133">Transmembrane helix</keyword>
<dbReference type="EMBL" id="APWK03000140">
    <property type="protein sequence ID" value="PHH50240.1"/>
    <property type="molecule type" value="Genomic_DNA"/>
</dbReference>
<dbReference type="AlphaFoldDB" id="A0A2C5WX13"/>
<dbReference type="STRING" id="1035309.A0A2C5WX13"/>
<dbReference type="GO" id="GO:0006487">
    <property type="term" value="P:protein N-linked glycosylation"/>
    <property type="evidence" value="ECO:0007669"/>
    <property type="project" value="UniProtKB-UniRule"/>
</dbReference>
<proteinExistence type="inferred from homology"/>
<comment type="similarity">
    <text evidence="2 6">Belongs to the OST5 family.</text>
</comment>
<comment type="caution">
    <text evidence="7">The sequence shown here is derived from an EMBL/GenBank/DDBJ whole genome shotgun (WGS) entry which is preliminary data.</text>
</comment>
<dbReference type="InterPro" id="IPR007915">
    <property type="entry name" value="TMEM258/Ost5"/>
</dbReference>
<dbReference type="GO" id="GO:0008250">
    <property type="term" value="C:oligosaccharyltransferase complex"/>
    <property type="evidence" value="ECO:0007669"/>
    <property type="project" value="UniProtKB-UniRule"/>
</dbReference>
<feature type="transmembrane region" description="Helical" evidence="6">
    <location>
        <begin position="53"/>
        <end position="78"/>
    </location>
</feature>
<evidence type="ECO:0000256" key="4">
    <source>
        <dbReference type="ARBA" id="ARBA00022989"/>
    </source>
</evidence>
<protein>
    <recommendedName>
        <fullName evidence="6">Dolichyl-diphosphooligosaccharide-protein glycosyltransferase subunit OST5</fullName>
    </recommendedName>
</protein>
<evidence type="ECO:0000256" key="6">
    <source>
        <dbReference type="RuleBase" id="RU367008"/>
    </source>
</evidence>
<keyword evidence="3 6" id="KW-0812">Transmembrane</keyword>
<organism evidence="7 8">
    <name type="scientific">Ceratocystis fimbriata CBS 114723</name>
    <dbReference type="NCBI Taxonomy" id="1035309"/>
    <lineage>
        <taxon>Eukaryota</taxon>
        <taxon>Fungi</taxon>
        <taxon>Dikarya</taxon>
        <taxon>Ascomycota</taxon>
        <taxon>Pezizomycotina</taxon>
        <taxon>Sordariomycetes</taxon>
        <taxon>Hypocreomycetidae</taxon>
        <taxon>Microascales</taxon>
        <taxon>Ceratocystidaceae</taxon>
        <taxon>Ceratocystis</taxon>
    </lineage>
</organism>
<evidence type="ECO:0000256" key="1">
    <source>
        <dbReference type="ARBA" id="ARBA00004141"/>
    </source>
</evidence>
<reference evidence="7 8" key="2">
    <citation type="journal article" date="2013" name="IMA Fungus">
        <title>IMA Genome-F 1: Ceratocystis fimbriata: Draft nuclear genome sequence for the plant pathogen, Ceratocystis fimbriata.</title>
        <authorList>
            <person name="Wilken P.M."/>
            <person name="Steenkamp E.T."/>
            <person name="Wingfield M.J."/>
            <person name="de Beer Z.W."/>
            <person name="Wingfield B.D."/>
        </authorList>
    </citation>
    <scope>NUCLEOTIDE SEQUENCE [LARGE SCALE GENOMIC DNA]</scope>
    <source>
        <strain evidence="7 8">CBS 114723</strain>
    </source>
</reference>
<accession>A0A2C5WX13</accession>
<evidence type="ECO:0000256" key="5">
    <source>
        <dbReference type="ARBA" id="ARBA00023136"/>
    </source>
</evidence>
<gene>
    <name evidence="7" type="ORF">CFIMG_005878RA</name>
</gene>
<keyword evidence="8" id="KW-1185">Reference proteome</keyword>